<protein>
    <submittedName>
        <fullName evidence="2">Endonuclease</fullName>
    </submittedName>
</protein>
<evidence type="ECO:0000313" key="2">
    <source>
        <dbReference type="EMBL" id="AXF39466.1"/>
    </source>
</evidence>
<dbReference type="GO" id="GO:0004519">
    <property type="term" value="F:endonuclease activity"/>
    <property type="evidence" value="ECO:0007669"/>
    <property type="project" value="UniProtKB-KW"/>
</dbReference>
<evidence type="ECO:0000256" key="1">
    <source>
        <dbReference type="SAM" id="Coils"/>
    </source>
</evidence>
<sequence length="105" mass="12410">MSNTQLILPKKDVAVLNKLKNIESKFKKLESDRNALKVQLMELMERHDIKKFEDDHISVTYIDATTREAFDSKKFQQDYPKIYLEYVKSSSIKPSVRFKLKEAQK</sequence>
<organism evidence="2 3">
    <name type="scientific">Paenibacillus phage Wanderer</name>
    <dbReference type="NCBI Taxonomy" id="2249779"/>
    <lineage>
        <taxon>Viruses</taxon>
        <taxon>Duplodnaviria</taxon>
        <taxon>Heunggongvirae</taxon>
        <taxon>Uroviricota</taxon>
        <taxon>Caudoviricetes</taxon>
        <taxon>Gochnauervirinae</taxon>
        <taxon>Wanderervirus</taxon>
        <taxon>Wanderervirus wanderer</taxon>
    </lineage>
</organism>
<evidence type="ECO:0000313" key="3">
    <source>
        <dbReference type="Proteomes" id="UP000255890"/>
    </source>
</evidence>
<keyword evidence="2" id="KW-0378">Hydrolase</keyword>
<gene>
    <name evidence="2" type="ORF">WANDERER_49</name>
</gene>
<keyword evidence="1" id="KW-0175">Coiled coil</keyword>
<reference evidence="3" key="1">
    <citation type="submission" date="2018-06" db="EMBL/GenBank/DDBJ databases">
        <authorList>
            <person name="Merrill B.D."/>
            <person name="Payne A.M."/>
            <person name="Hilton J.A."/>
            <person name="Ward A.T."/>
            <person name="Fajardo C.P."/>
            <person name="Velez K."/>
            <person name="Hope S."/>
            <person name="Tsourkas P.K."/>
        </authorList>
    </citation>
    <scope>NUCLEOTIDE SEQUENCE [LARGE SCALE GENOMIC DNA]</scope>
</reference>
<keyword evidence="2" id="KW-0540">Nuclease</keyword>
<feature type="coiled-coil region" evidence="1">
    <location>
        <begin position="19"/>
        <end position="46"/>
    </location>
</feature>
<keyword evidence="3" id="KW-1185">Reference proteome</keyword>
<keyword evidence="2" id="KW-0255">Endonuclease</keyword>
<proteinExistence type="predicted"/>
<dbReference type="EMBL" id="MH431930">
    <property type="protein sequence ID" value="AXF39466.1"/>
    <property type="molecule type" value="Genomic_DNA"/>
</dbReference>
<dbReference type="Proteomes" id="UP000255890">
    <property type="component" value="Segment"/>
</dbReference>
<name>A0A345ARL2_9CAUD</name>
<accession>A0A345ARL2</accession>